<dbReference type="Proteomes" id="UP000035553">
    <property type="component" value="Unassembled WGS sequence"/>
</dbReference>
<dbReference type="AlphaFoldDB" id="A0A0U1QN56"/>
<evidence type="ECO:0000313" key="2">
    <source>
        <dbReference type="Proteomes" id="UP000035553"/>
    </source>
</evidence>
<dbReference type="EMBL" id="AFVQ02000139">
    <property type="protein sequence ID" value="KLI02016.1"/>
    <property type="molecule type" value="Genomic_DNA"/>
</dbReference>
<evidence type="ECO:0008006" key="3">
    <source>
        <dbReference type="Google" id="ProtNLM"/>
    </source>
</evidence>
<reference evidence="1 2" key="1">
    <citation type="journal article" date="2011" name="J. Bacteriol.">
        <title>Draft genome sequence of Sporolactobacillus inulinus strain CASD, an efficient D-lactic acid-producing bacterium with high-concentration lactate tolerance capability.</title>
        <authorList>
            <person name="Yu B."/>
            <person name="Su F."/>
            <person name="Wang L."/>
            <person name="Xu K."/>
            <person name="Zhao B."/>
            <person name="Xu P."/>
        </authorList>
    </citation>
    <scope>NUCLEOTIDE SEQUENCE [LARGE SCALE GENOMIC DNA]</scope>
    <source>
        <strain evidence="1 2">CASD</strain>
    </source>
</reference>
<organism evidence="1 2">
    <name type="scientific">Sporolactobacillus inulinus CASD</name>
    <dbReference type="NCBI Taxonomy" id="1069536"/>
    <lineage>
        <taxon>Bacteria</taxon>
        <taxon>Bacillati</taxon>
        <taxon>Bacillota</taxon>
        <taxon>Bacilli</taxon>
        <taxon>Bacillales</taxon>
        <taxon>Sporolactobacillaceae</taxon>
        <taxon>Sporolactobacillus</taxon>
    </lineage>
</organism>
<accession>A0A0U1QN56</accession>
<evidence type="ECO:0000313" key="1">
    <source>
        <dbReference type="EMBL" id="KLI02016.1"/>
    </source>
</evidence>
<name>A0A0U1QN56_9BACL</name>
<comment type="caution">
    <text evidence="1">The sequence shown here is derived from an EMBL/GenBank/DDBJ whole genome shotgun (WGS) entry which is preliminary data.</text>
</comment>
<keyword evidence="2" id="KW-1185">Reference proteome</keyword>
<dbReference type="STRING" id="1069536.SINU_10380"/>
<gene>
    <name evidence="1" type="ORF">SINU_10380</name>
</gene>
<sequence>MKLPVSFKKRCTILIILSFCVGCIMLYMQAWHPVSAKTTASTQEERQISPVADQEREILDQVQKQRKASHQKAAKPDWDLFRAARIVAQQLASQDLEEKEAVELMLKDLGYGAGSVHVLKMQRNKPMDAAQVLRDSPDAKVLQTAHLSRIGAGYASGKNGQVWIVLYRDRAARSNK</sequence>
<protein>
    <recommendedName>
        <fullName evidence="3">SCP domain-containing protein</fullName>
    </recommendedName>
</protein>
<proteinExistence type="predicted"/>